<organism evidence="1">
    <name type="scientific">Capitella teleta</name>
    <name type="common">Polychaete worm</name>
    <dbReference type="NCBI Taxonomy" id="283909"/>
    <lineage>
        <taxon>Eukaryota</taxon>
        <taxon>Metazoa</taxon>
        <taxon>Spiralia</taxon>
        <taxon>Lophotrochozoa</taxon>
        <taxon>Annelida</taxon>
        <taxon>Polychaeta</taxon>
        <taxon>Sedentaria</taxon>
        <taxon>Scolecida</taxon>
        <taxon>Capitellidae</taxon>
        <taxon>Capitella</taxon>
    </lineage>
</organism>
<dbReference type="EMBL" id="AMQN01009082">
    <property type="status" value="NOT_ANNOTATED_CDS"/>
    <property type="molecule type" value="Genomic_DNA"/>
</dbReference>
<keyword evidence="3" id="KW-1185">Reference proteome</keyword>
<sequence>MKQVQKGKEIQLVGRQGSEAAAAVEEAIFGFPFWPTVQQGSQFTPSDNVSKTPQSNHMRSKMRMVVKTIVPTNEAVQAQECDNVITFCFTSNSSESWWKAFRHNCQLLWEGIFPLILFWQLDVKFQESKFEPFLARANPDYANYSANNSWVIHADKKAAEEEVASQFNYVIFKGMRNSTWEINFQLAIEFLSSLYFSGGMIEQLSEAQECDNVITFCFTSNSSESWWKAFRHNCQLLWEGIFPLILFWQLDVKFQESKFEPFLARANPDYANYSANNSWVIHADKKAAEEEVASQFNYVIFKGLSTEKPPTPPLMIKRVIKHPHI</sequence>
<proteinExistence type="predicted"/>
<dbReference type="EMBL" id="AMQN01009081">
    <property type="status" value="NOT_ANNOTATED_CDS"/>
    <property type="molecule type" value="Genomic_DNA"/>
</dbReference>
<evidence type="ECO:0000313" key="2">
    <source>
        <dbReference type="EnsemblMetazoa" id="CapteP204268"/>
    </source>
</evidence>
<gene>
    <name evidence="1" type="ORF">CAPTEDRAFT_204268</name>
</gene>
<dbReference type="EnsemblMetazoa" id="CapteT204268">
    <property type="protein sequence ID" value="CapteP204268"/>
    <property type="gene ID" value="CapteG204268"/>
</dbReference>
<reference evidence="3" key="1">
    <citation type="submission" date="2012-12" db="EMBL/GenBank/DDBJ databases">
        <authorList>
            <person name="Hellsten U."/>
            <person name="Grimwood J."/>
            <person name="Chapman J.A."/>
            <person name="Shapiro H."/>
            <person name="Aerts A."/>
            <person name="Otillar R.P."/>
            <person name="Terry A.Y."/>
            <person name="Boore J.L."/>
            <person name="Simakov O."/>
            <person name="Marletaz F."/>
            <person name="Cho S.-J."/>
            <person name="Edsinger-Gonzales E."/>
            <person name="Havlak P."/>
            <person name="Kuo D.-H."/>
            <person name="Larsson T."/>
            <person name="Lv J."/>
            <person name="Arendt D."/>
            <person name="Savage R."/>
            <person name="Osoegawa K."/>
            <person name="de Jong P."/>
            <person name="Lindberg D.R."/>
            <person name="Seaver E.C."/>
            <person name="Weisblat D.A."/>
            <person name="Putnam N.H."/>
            <person name="Grigoriev I.V."/>
            <person name="Rokhsar D.S."/>
        </authorList>
    </citation>
    <scope>NUCLEOTIDE SEQUENCE</scope>
    <source>
        <strain evidence="3">I ESC-2004</strain>
    </source>
</reference>
<dbReference type="EMBL" id="KB304553">
    <property type="protein sequence ID" value="ELU01930.1"/>
    <property type="molecule type" value="Genomic_DNA"/>
</dbReference>
<accession>R7U6H7</accession>
<dbReference type="HOGENOM" id="CLU_855906_0_0_1"/>
<dbReference type="AlphaFoldDB" id="R7U6H7"/>
<protein>
    <submittedName>
        <fullName evidence="1 2">Uncharacterized protein</fullName>
    </submittedName>
</protein>
<evidence type="ECO:0000313" key="1">
    <source>
        <dbReference type="EMBL" id="ELU01930.1"/>
    </source>
</evidence>
<evidence type="ECO:0000313" key="3">
    <source>
        <dbReference type="Proteomes" id="UP000014760"/>
    </source>
</evidence>
<dbReference type="Proteomes" id="UP000014760">
    <property type="component" value="Unassembled WGS sequence"/>
</dbReference>
<reference evidence="2" key="3">
    <citation type="submission" date="2015-06" db="UniProtKB">
        <authorList>
            <consortium name="EnsemblMetazoa"/>
        </authorList>
    </citation>
    <scope>IDENTIFICATION</scope>
</reference>
<reference evidence="1 3" key="2">
    <citation type="journal article" date="2013" name="Nature">
        <title>Insights into bilaterian evolution from three spiralian genomes.</title>
        <authorList>
            <person name="Simakov O."/>
            <person name="Marletaz F."/>
            <person name="Cho S.J."/>
            <person name="Edsinger-Gonzales E."/>
            <person name="Havlak P."/>
            <person name="Hellsten U."/>
            <person name="Kuo D.H."/>
            <person name="Larsson T."/>
            <person name="Lv J."/>
            <person name="Arendt D."/>
            <person name="Savage R."/>
            <person name="Osoegawa K."/>
            <person name="de Jong P."/>
            <person name="Grimwood J."/>
            <person name="Chapman J.A."/>
            <person name="Shapiro H."/>
            <person name="Aerts A."/>
            <person name="Otillar R.P."/>
            <person name="Terry A.Y."/>
            <person name="Boore J.L."/>
            <person name="Grigoriev I.V."/>
            <person name="Lindberg D.R."/>
            <person name="Seaver E.C."/>
            <person name="Weisblat D.A."/>
            <person name="Putnam N.H."/>
            <person name="Rokhsar D.S."/>
        </authorList>
    </citation>
    <scope>NUCLEOTIDE SEQUENCE</scope>
    <source>
        <strain evidence="1 3">I ESC-2004</strain>
    </source>
</reference>
<name>R7U6H7_CAPTE</name>